<reference evidence="1 2" key="1">
    <citation type="submission" date="2015-06" db="EMBL/GenBank/DDBJ databases">
        <title>Genome sequence of Pseudoalteromonas aliena.</title>
        <authorList>
            <person name="Xie B.-B."/>
            <person name="Rong J.-C."/>
            <person name="Qin Q.-L."/>
            <person name="Zhang Y.-Z."/>
        </authorList>
    </citation>
    <scope>NUCLEOTIDE SEQUENCE [LARGE SCALE GENOMIC DNA]</scope>
    <source>
        <strain evidence="1 2">SW19</strain>
    </source>
</reference>
<sequence length="58" mass="6487">MTKDKFSSCFNNQFSLADLVNFGDYSNAGEIALYFRNLSVLAYSALFNKKGPVNTEPQ</sequence>
<dbReference type="EMBL" id="AQGU01000025">
    <property type="protein sequence ID" value="MBE0359570.1"/>
    <property type="molecule type" value="Genomic_DNA"/>
</dbReference>
<accession>A0ABR9DYZ8</accession>
<protein>
    <submittedName>
        <fullName evidence="1">Uncharacterized protein</fullName>
    </submittedName>
</protein>
<name>A0ABR9DYZ8_9GAMM</name>
<evidence type="ECO:0000313" key="1">
    <source>
        <dbReference type="EMBL" id="MBE0359570.1"/>
    </source>
</evidence>
<proteinExistence type="predicted"/>
<gene>
    <name evidence="1" type="ORF">PALI_a0844</name>
</gene>
<comment type="caution">
    <text evidence="1">The sequence shown here is derived from an EMBL/GenBank/DDBJ whole genome shotgun (WGS) entry which is preliminary data.</text>
</comment>
<evidence type="ECO:0000313" key="2">
    <source>
        <dbReference type="Proteomes" id="UP000648482"/>
    </source>
</evidence>
<organism evidence="1 2">
    <name type="scientific">Pseudoalteromonas aliena SW19</name>
    <dbReference type="NCBI Taxonomy" id="1314866"/>
    <lineage>
        <taxon>Bacteria</taxon>
        <taxon>Pseudomonadati</taxon>
        <taxon>Pseudomonadota</taxon>
        <taxon>Gammaproteobacteria</taxon>
        <taxon>Alteromonadales</taxon>
        <taxon>Pseudoalteromonadaceae</taxon>
        <taxon>Pseudoalteromonas</taxon>
    </lineage>
</organism>
<keyword evidence="2" id="KW-1185">Reference proteome</keyword>
<dbReference type="Proteomes" id="UP000648482">
    <property type="component" value="Unassembled WGS sequence"/>
</dbReference>